<feature type="transmembrane region" description="Helical" evidence="2">
    <location>
        <begin position="44"/>
        <end position="67"/>
    </location>
</feature>
<evidence type="ECO:0000259" key="3">
    <source>
        <dbReference type="Pfam" id="PF04884"/>
    </source>
</evidence>
<dbReference type="InterPro" id="IPR054549">
    <property type="entry name" value="UVB_sens_RUS_dom"/>
</dbReference>
<feature type="domain" description="Protein root UVB sensitive/RUS" evidence="3">
    <location>
        <begin position="4"/>
        <end position="177"/>
    </location>
</feature>
<reference evidence="4" key="1">
    <citation type="submission" date="2022-07" db="EMBL/GenBank/DDBJ databases">
        <title>Genome analysis of Parmales, a sister group of diatoms, reveals the evolutionary specialization of diatoms from phago-mixotrophs to photoautotrophs.</title>
        <authorList>
            <person name="Ban H."/>
            <person name="Sato S."/>
            <person name="Yoshikawa S."/>
            <person name="Kazumasa Y."/>
            <person name="Nakamura Y."/>
            <person name="Ichinomiya M."/>
            <person name="Saitoh K."/>
            <person name="Sato N."/>
            <person name="Blanc-Mathieu R."/>
            <person name="Endo H."/>
            <person name="Kuwata A."/>
            <person name="Ogata H."/>
        </authorList>
    </citation>
    <scope>NUCLEOTIDE SEQUENCE</scope>
</reference>
<feature type="non-terminal residue" evidence="4">
    <location>
        <position position="193"/>
    </location>
</feature>
<evidence type="ECO:0000256" key="1">
    <source>
        <dbReference type="ARBA" id="ARBA00007558"/>
    </source>
</evidence>
<keyword evidence="5" id="KW-1185">Reference proteome</keyword>
<dbReference type="EMBL" id="BRXZ01001813">
    <property type="protein sequence ID" value="GMH46827.1"/>
    <property type="molecule type" value="Genomic_DNA"/>
</dbReference>
<evidence type="ECO:0000313" key="4">
    <source>
        <dbReference type="EMBL" id="GMH46827.1"/>
    </source>
</evidence>
<evidence type="ECO:0000313" key="5">
    <source>
        <dbReference type="Proteomes" id="UP001165082"/>
    </source>
</evidence>
<keyword evidence="2" id="KW-1133">Transmembrane helix</keyword>
<evidence type="ECO:0000256" key="2">
    <source>
        <dbReference type="SAM" id="Phobius"/>
    </source>
</evidence>
<gene>
    <name evidence="4" type="ORF">TrRE_jg11711</name>
</gene>
<protein>
    <recommendedName>
        <fullName evidence="3">Protein root UVB sensitive/RUS domain-containing protein</fullName>
    </recommendedName>
</protein>
<dbReference type="AlphaFoldDB" id="A0A9W6Z290"/>
<accession>A0A9W6Z290</accession>
<name>A0A9W6Z290_9STRA</name>
<dbReference type="Pfam" id="PF04884">
    <property type="entry name" value="UVB_sens_prot"/>
    <property type="match status" value="1"/>
</dbReference>
<keyword evidence="2" id="KW-0472">Membrane</keyword>
<dbReference type="InterPro" id="IPR006968">
    <property type="entry name" value="RUS_fam"/>
</dbReference>
<keyword evidence="2" id="KW-0812">Transmembrane</keyword>
<dbReference type="PANTHER" id="PTHR12770:SF20">
    <property type="entry name" value="PROTEIN ROOT UVB SENSITIVE 6"/>
    <property type="match status" value="1"/>
</dbReference>
<organism evidence="4 5">
    <name type="scientific">Triparma retinervis</name>
    <dbReference type="NCBI Taxonomy" id="2557542"/>
    <lineage>
        <taxon>Eukaryota</taxon>
        <taxon>Sar</taxon>
        <taxon>Stramenopiles</taxon>
        <taxon>Ochrophyta</taxon>
        <taxon>Bolidophyceae</taxon>
        <taxon>Parmales</taxon>
        <taxon>Triparmaceae</taxon>
        <taxon>Triparma</taxon>
    </lineage>
</organism>
<comment type="similarity">
    <text evidence="1">Belongs to the RUS1 family.</text>
</comment>
<dbReference type="Proteomes" id="UP001165082">
    <property type="component" value="Unassembled WGS sequence"/>
</dbReference>
<feature type="transmembrane region" description="Helical" evidence="2">
    <location>
        <begin position="123"/>
        <end position="146"/>
    </location>
</feature>
<dbReference type="OrthoDB" id="364779at2759"/>
<comment type="caution">
    <text evidence="4">The sequence shown here is derived from an EMBL/GenBank/DDBJ whole genome shotgun (WGS) entry which is preliminary data.</text>
</comment>
<dbReference type="PANTHER" id="PTHR12770">
    <property type="entry name" value="RUS1 FAMILY PROTEIN C16ORF58"/>
    <property type="match status" value="1"/>
</dbReference>
<sequence>MGKGAVLNWVLKDCLGKVVRMLWASKMGRKFDPDAKRWRFRSSLLYSLGNLMEIITYIYPPLFLLLATGANCLKQVSMLTSSSTRNALYQSFKDPNRENIGDITAKGEAQISVVDLLGMASGILLTGVVGTSVTRVMSVFVVLQGLEIAAMYMQIRAVVFRTLNFERLWKMAAGYVRGEGTTGPEDAADRERI</sequence>
<proteinExistence type="inferred from homology"/>